<dbReference type="FunFam" id="3.40.640.10:FF:000017">
    <property type="entry name" value="Glutamate decarboxylase"/>
    <property type="match status" value="1"/>
</dbReference>
<gene>
    <name evidence="10" type="ORF">F0344_20155</name>
</gene>
<evidence type="ECO:0000313" key="11">
    <source>
        <dbReference type="Proteomes" id="UP000515307"/>
    </source>
</evidence>
<dbReference type="CDD" id="cd06450">
    <property type="entry name" value="DOPA_deC_like"/>
    <property type="match status" value="1"/>
</dbReference>
<dbReference type="InterPro" id="IPR002129">
    <property type="entry name" value="PyrdxlP-dep_de-COase"/>
</dbReference>
<dbReference type="GO" id="GO:0005829">
    <property type="term" value="C:cytosol"/>
    <property type="evidence" value="ECO:0007669"/>
    <property type="project" value="TreeGrafter"/>
</dbReference>
<evidence type="ECO:0000256" key="8">
    <source>
        <dbReference type="RuleBase" id="RU000382"/>
    </source>
</evidence>
<sequence>MPLHKGAHGYEDEPPEERRRLALNPFFGEADPTAGMTSAPPRHRLPDGPMPPSTAYGLVHDELMLDGNARLNLATFVTTWMEPQAAVLMSECRDKNMIDKDEYPRTAELERRCVSMLADLWHAPDPVAAVGCSTTGSSEACMLAGLALKRRWAARSADRYPATARPNLVMGVNVQVCWEKFCTFWEVEARQVPMEGGRFHLDPQAAAELCDENTIGVVGILGSTFDGSYEPISELCTALDELQEHTGLDIPVHVDGASGAMVAPFLDEDLVWDFRLPRVSSINTSGHKYGLVYPGVGWALWRTAAELPEELIFRVNYLGGDMPTFALNFSRPGAQVVAQYYTFLRLGREGYRAVQQASRDVARGLALGIEGLGDFHLLTRGEELPVFAFTTAPDVTAFDVFDVSRRLREFGWLVPAYTFPPHREDLSVLRVVCRNGFTSDLAESLVEDVRRVLPDLRAQRWPMSRDRGAATAFHH</sequence>
<evidence type="ECO:0000256" key="4">
    <source>
        <dbReference type="ARBA" id="ARBA00022898"/>
    </source>
</evidence>
<proteinExistence type="inferred from homology"/>
<dbReference type="Gene3D" id="3.40.640.10">
    <property type="entry name" value="Type I PLP-dependent aspartate aminotransferase-like (Major domain)"/>
    <property type="match status" value="1"/>
</dbReference>
<feature type="modified residue" description="N6-(pyridoxal phosphate)lysine" evidence="7">
    <location>
        <position position="288"/>
    </location>
</feature>
<dbReference type="InterPro" id="IPR015424">
    <property type="entry name" value="PyrdxlP-dep_Trfase"/>
</dbReference>
<dbReference type="Pfam" id="PF00282">
    <property type="entry name" value="Pyridoxal_deC"/>
    <property type="match status" value="1"/>
</dbReference>
<dbReference type="Gene3D" id="4.10.280.50">
    <property type="match status" value="1"/>
</dbReference>
<comment type="cofactor">
    <cofactor evidence="1 7 8">
        <name>pyridoxal 5'-phosphate</name>
        <dbReference type="ChEBI" id="CHEBI:597326"/>
    </cofactor>
</comment>
<keyword evidence="4 7" id="KW-0663">Pyridoxal phosphate</keyword>
<dbReference type="AlphaFoldDB" id="A0A7G7BMR6"/>
<reference evidence="11" key="1">
    <citation type="submission" date="2019-10" db="EMBL/GenBank/DDBJ databases">
        <title>Antimicrobial potential of Antarctic Bacteria.</title>
        <authorList>
            <person name="Benaud N."/>
            <person name="Edwards R.J."/>
            <person name="Ferrari B.C."/>
        </authorList>
    </citation>
    <scope>NUCLEOTIDE SEQUENCE [LARGE SCALE GENOMIC DNA]</scope>
    <source>
        <strain evidence="11">NBSH44</strain>
    </source>
</reference>
<dbReference type="KEGG" id="sfiy:F0344_20155"/>
<keyword evidence="5 8" id="KW-0456">Lyase</keyword>
<accession>A0A7G7BMR6</accession>
<dbReference type="Proteomes" id="UP000515307">
    <property type="component" value="Chromosome"/>
</dbReference>
<dbReference type="GO" id="GO:0006538">
    <property type="term" value="P:L-glutamate catabolic process"/>
    <property type="evidence" value="ECO:0007669"/>
    <property type="project" value="TreeGrafter"/>
</dbReference>
<keyword evidence="11" id="KW-1185">Reference proteome</keyword>
<dbReference type="EC" id="4.1.1.15" evidence="3 9"/>
<dbReference type="NCBIfam" id="TIGR01788">
    <property type="entry name" value="Glu-decarb-GAD"/>
    <property type="match status" value="1"/>
</dbReference>
<evidence type="ECO:0000256" key="1">
    <source>
        <dbReference type="ARBA" id="ARBA00001933"/>
    </source>
</evidence>
<dbReference type="RefSeq" id="WP_185300096.1">
    <property type="nucleotide sequence ID" value="NZ_CP045702.1"/>
</dbReference>
<evidence type="ECO:0000256" key="2">
    <source>
        <dbReference type="ARBA" id="ARBA00009533"/>
    </source>
</evidence>
<comment type="catalytic activity">
    <reaction evidence="6 9">
        <text>L-glutamate + H(+) = 4-aminobutanoate + CO2</text>
        <dbReference type="Rhea" id="RHEA:17785"/>
        <dbReference type="ChEBI" id="CHEBI:15378"/>
        <dbReference type="ChEBI" id="CHEBI:16526"/>
        <dbReference type="ChEBI" id="CHEBI:29985"/>
        <dbReference type="ChEBI" id="CHEBI:59888"/>
        <dbReference type="EC" id="4.1.1.15"/>
    </reaction>
</comment>
<dbReference type="InterPro" id="IPR010107">
    <property type="entry name" value="Glutamate_decarboxylase"/>
</dbReference>
<comment type="similarity">
    <text evidence="2 8">Belongs to the group II decarboxylase family.</text>
</comment>
<dbReference type="GO" id="GO:0030170">
    <property type="term" value="F:pyridoxal phosphate binding"/>
    <property type="evidence" value="ECO:0007669"/>
    <property type="project" value="InterPro"/>
</dbReference>
<dbReference type="GO" id="GO:0004058">
    <property type="term" value="F:aromatic-L-amino-acid decarboxylase activity"/>
    <property type="evidence" value="ECO:0007669"/>
    <property type="project" value="UniProtKB-ARBA"/>
</dbReference>
<organism evidence="10 11">
    <name type="scientific">Streptomyces finlayi</name>
    <dbReference type="NCBI Taxonomy" id="67296"/>
    <lineage>
        <taxon>Bacteria</taxon>
        <taxon>Bacillati</taxon>
        <taxon>Actinomycetota</taxon>
        <taxon>Actinomycetes</taxon>
        <taxon>Kitasatosporales</taxon>
        <taxon>Streptomycetaceae</taxon>
        <taxon>Streptomyces</taxon>
    </lineage>
</organism>
<dbReference type="SUPFAM" id="SSF53383">
    <property type="entry name" value="PLP-dependent transferases"/>
    <property type="match status" value="1"/>
</dbReference>
<evidence type="ECO:0000256" key="6">
    <source>
        <dbReference type="ARBA" id="ARBA00048868"/>
    </source>
</evidence>
<protein>
    <recommendedName>
        <fullName evidence="3 9">Glutamate decarboxylase</fullName>
        <ecNumber evidence="3 9">4.1.1.15</ecNumber>
    </recommendedName>
</protein>
<evidence type="ECO:0000313" key="10">
    <source>
        <dbReference type="EMBL" id="QNE76631.1"/>
    </source>
</evidence>
<evidence type="ECO:0000256" key="7">
    <source>
        <dbReference type="PIRSR" id="PIRSR602129-50"/>
    </source>
</evidence>
<evidence type="ECO:0000256" key="3">
    <source>
        <dbReference type="ARBA" id="ARBA00012421"/>
    </source>
</evidence>
<dbReference type="InterPro" id="IPR015421">
    <property type="entry name" value="PyrdxlP-dep_Trfase_major"/>
</dbReference>
<dbReference type="PANTHER" id="PTHR43321">
    <property type="entry name" value="GLUTAMATE DECARBOXYLASE"/>
    <property type="match status" value="1"/>
</dbReference>
<keyword evidence="9" id="KW-0210">Decarboxylase</keyword>
<dbReference type="EMBL" id="CP045702">
    <property type="protein sequence ID" value="QNE76631.1"/>
    <property type="molecule type" value="Genomic_DNA"/>
</dbReference>
<dbReference type="Gene3D" id="3.90.1150.160">
    <property type="match status" value="1"/>
</dbReference>
<evidence type="ECO:0000256" key="9">
    <source>
        <dbReference type="RuleBase" id="RU361171"/>
    </source>
</evidence>
<evidence type="ECO:0000256" key="5">
    <source>
        <dbReference type="ARBA" id="ARBA00023239"/>
    </source>
</evidence>
<dbReference type="PANTHER" id="PTHR43321:SF3">
    <property type="entry name" value="GLUTAMATE DECARBOXYLASE"/>
    <property type="match status" value="1"/>
</dbReference>
<name>A0A7G7BMR6_9ACTN</name>
<dbReference type="GO" id="GO:0004351">
    <property type="term" value="F:glutamate decarboxylase activity"/>
    <property type="evidence" value="ECO:0007669"/>
    <property type="project" value="UniProtKB-EC"/>
</dbReference>